<dbReference type="InterPro" id="IPR036397">
    <property type="entry name" value="RNaseH_sf"/>
</dbReference>
<dbReference type="InterPro" id="IPR041426">
    <property type="entry name" value="Mos1_HTH"/>
</dbReference>
<dbReference type="Gene3D" id="3.30.420.10">
    <property type="entry name" value="Ribonuclease H-like superfamily/Ribonuclease H"/>
    <property type="match status" value="2"/>
</dbReference>
<sequence>MEETENRAVIKYLHLKGMTPSEIHKNMVRTLTDNAPSYATVKQLVNEFQRGRESVEDDPRPGRPPTATTEDNIDLALGMIMQDRRISCRWAAKRLGISTERADNIVTKELGFSKVSARWVPRLLTPEQKCARCTLSSSNLEVFETDEESFLARFITMDESWVHHYQPEIKEGQDLAPSDLHLFPKMKDTLAGRHFGSDNDVIDAVVSFLESQTKEFLYAEIMALQHRWRKCSAIEGDYVEK</sequence>
<feature type="compositionally biased region" description="Basic and acidic residues" evidence="1">
    <location>
        <begin position="50"/>
        <end position="61"/>
    </location>
</feature>
<dbReference type="Proteomes" id="UP000515154">
    <property type="component" value="Linkage group LG1"/>
</dbReference>
<dbReference type="RefSeq" id="XP_029634494.1">
    <property type="nucleotide sequence ID" value="XM_029778634.1"/>
</dbReference>
<organism evidence="3 4">
    <name type="scientific">Octopus sinensis</name>
    <name type="common">East Asian common octopus</name>
    <dbReference type="NCBI Taxonomy" id="2607531"/>
    <lineage>
        <taxon>Eukaryota</taxon>
        <taxon>Metazoa</taxon>
        <taxon>Spiralia</taxon>
        <taxon>Lophotrochozoa</taxon>
        <taxon>Mollusca</taxon>
        <taxon>Cephalopoda</taxon>
        <taxon>Coleoidea</taxon>
        <taxon>Octopodiformes</taxon>
        <taxon>Octopoda</taxon>
        <taxon>Incirrata</taxon>
        <taxon>Octopodidae</taxon>
        <taxon>Octopus</taxon>
    </lineage>
</organism>
<evidence type="ECO:0000313" key="4">
    <source>
        <dbReference type="RefSeq" id="XP_029634494.1"/>
    </source>
</evidence>
<dbReference type="PANTHER" id="PTHR46060">
    <property type="entry name" value="MARINER MOS1 TRANSPOSASE-LIKE PROTEIN"/>
    <property type="match status" value="1"/>
</dbReference>
<gene>
    <name evidence="4" type="primary">LOC115210074</name>
</gene>
<evidence type="ECO:0000313" key="3">
    <source>
        <dbReference type="Proteomes" id="UP000515154"/>
    </source>
</evidence>
<proteinExistence type="predicted"/>
<dbReference type="InterPro" id="IPR052709">
    <property type="entry name" value="Transposase-MT_Hybrid"/>
</dbReference>
<evidence type="ECO:0000256" key="1">
    <source>
        <dbReference type="SAM" id="MobiDB-lite"/>
    </source>
</evidence>
<dbReference type="AlphaFoldDB" id="A0A6P7S820"/>
<feature type="region of interest" description="Disordered" evidence="1">
    <location>
        <begin position="50"/>
        <end position="70"/>
    </location>
</feature>
<reference evidence="4" key="1">
    <citation type="submission" date="2025-08" db="UniProtKB">
        <authorList>
            <consortium name="RefSeq"/>
        </authorList>
    </citation>
    <scope>IDENTIFICATION</scope>
</reference>
<name>A0A6P7S820_9MOLL</name>
<protein>
    <submittedName>
        <fullName evidence="4">Protein GVQW3-like</fullName>
    </submittedName>
</protein>
<feature type="domain" description="Mos1 transposase HTH" evidence="2">
    <location>
        <begin position="7"/>
        <end position="51"/>
    </location>
</feature>
<dbReference type="GO" id="GO:0003676">
    <property type="term" value="F:nucleic acid binding"/>
    <property type="evidence" value="ECO:0007669"/>
    <property type="project" value="InterPro"/>
</dbReference>
<dbReference type="KEGG" id="osn:115210074"/>
<evidence type="ECO:0000259" key="2">
    <source>
        <dbReference type="Pfam" id="PF17906"/>
    </source>
</evidence>
<accession>A0A6P7S820</accession>
<dbReference type="PANTHER" id="PTHR46060:SF1">
    <property type="entry name" value="MARINER MOS1 TRANSPOSASE-LIKE PROTEIN"/>
    <property type="match status" value="1"/>
</dbReference>
<dbReference type="Pfam" id="PF17906">
    <property type="entry name" value="HTH_48"/>
    <property type="match status" value="1"/>
</dbReference>
<keyword evidence="3" id="KW-1185">Reference proteome</keyword>